<dbReference type="SMART" id="SM00320">
    <property type="entry name" value="WD40"/>
    <property type="match status" value="5"/>
</dbReference>
<dbReference type="Proteomes" id="UP000001064">
    <property type="component" value="Unassembled WGS sequence"/>
</dbReference>
<dbReference type="VEuPathDB" id="AmoebaDB:DICPUDRAFT_157617"/>
<keyword evidence="3" id="KW-1185">Reference proteome</keyword>
<gene>
    <name evidence="2" type="ORF">DICPUDRAFT_157617</name>
</gene>
<dbReference type="eggNOG" id="KOG0266">
    <property type="taxonomic scope" value="Eukaryota"/>
</dbReference>
<dbReference type="KEGG" id="dpp:DICPUDRAFT_157617"/>
<dbReference type="Pfam" id="PF00400">
    <property type="entry name" value="WD40"/>
    <property type="match status" value="4"/>
</dbReference>
<protein>
    <recommendedName>
        <fullName evidence="4">Anaphase-promoting complex subunit 4 WD40 domain-containing protein</fullName>
    </recommendedName>
</protein>
<dbReference type="EMBL" id="GL871314">
    <property type="protein sequence ID" value="EGC30623.1"/>
    <property type="molecule type" value="Genomic_DNA"/>
</dbReference>
<organism evidence="2 3">
    <name type="scientific">Dictyostelium purpureum</name>
    <name type="common">Slime mold</name>
    <dbReference type="NCBI Taxonomy" id="5786"/>
    <lineage>
        <taxon>Eukaryota</taxon>
        <taxon>Amoebozoa</taxon>
        <taxon>Evosea</taxon>
        <taxon>Eumycetozoa</taxon>
        <taxon>Dictyostelia</taxon>
        <taxon>Dictyosteliales</taxon>
        <taxon>Dictyosteliaceae</taxon>
        <taxon>Dictyostelium</taxon>
    </lineage>
</organism>
<keyword evidence="1" id="KW-0853">WD repeat</keyword>
<dbReference type="InterPro" id="IPR001680">
    <property type="entry name" value="WD40_rpt"/>
</dbReference>
<dbReference type="PANTHER" id="PTHR19879">
    <property type="entry name" value="TRANSCRIPTION INITIATION FACTOR TFIID"/>
    <property type="match status" value="1"/>
</dbReference>
<dbReference type="SUPFAM" id="SSF50978">
    <property type="entry name" value="WD40 repeat-like"/>
    <property type="match status" value="1"/>
</dbReference>
<evidence type="ECO:0000256" key="1">
    <source>
        <dbReference type="PROSITE-ProRule" id="PRU00221"/>
    </source>
</evidence>
<dbReference type="InterPro" id="IPR015943">
    <property type="entry name" value="WD40/YVTN_repeat-like_dom_sf"/>
</dbReference>
<dbReference type="OrthoDB" id="1932312at2759"/>
<dbReference type="InterPro" id="IPR036322">
    <property type="entry name" value="WD40_repeat_dom_sf"/>
</dbReference>
<dbReference type="PROSITE" id="PS50294">
    <property type="entry name" value="WD_REPEATS_REGION"/>
    <property type="match status" value="1"/>
</dbReference>
<accession>F0ZZL5</accession>
<dbReference type="GeneID" id="10509031"/>
<dbReference type="Gene3D" id="2.130.10.10">
    <property type="entry name" value="YVTN repeat-like/Quinoprotein amine dehydrogenase"/>
    <property type="match status" value="2"/>
</dbReference>
<feature type="repeat" description="WD" evidence="1">
    <location>
        <begin position="374"/>
        <end position="406"/>
    </location>
</feature>
<dbReference type="InterPro" id="IPR006594">
    <property type="entry name" value="LisH"/>
</dbReference>
<dbReference type="PROSITE" id="PS50082">
    <property type="entry name" value="WD_REPEATS_2"/>
    <property type="match status" value="3"/>
</dbReference>
<dbReference type="AlphaFoldDB" id="F0ZZL5"/>
<dbReference type="InParanoid" id="F0ZZL5"/>
<reference evidence="3" key="1">
    <citation type="journal article" date="2011" name="Genome Biol.">
        <title>Comparative genomics of the social amoebae Dictyostelium discoideum and Dictyostelium purpureum.</title>
        <authorList>
            <consortium name="US DOE Joint Genome Institute (JGI-PGF)"/>
            <person name="Sucgang R."/>
            <person name="Kuo A."/>
            <person name="Tian X."/>
            <person name="Salerno W."/>
            <person name="Parikh A."/>
            <person name="Feasley C.L."/>
            <person name="Dalin E."/>
            <person name="Tu H."/>
            <person name="Huang E."/>
            <person name="Barry K."/>
            <person name="Lindquist E."/>
            <person name="Shapiro H."/>
            <person name="Bruce D."/>
            <person name="Schmutz J."/>
            <person name="Salamov A."/>
            <person name="Fey P."/>
            <person name="Gaudet P."/>
            <person name="Anjard C."/>
            <person name="Babu M.M."/>
            <person name="Basu S."/>
            <person name="Bushmanova Y."/>
            <person name="van der Wel H."/>
            <person name="Katoh-Kurasawa M."/>
            <person name="Dinh C."/>
            <person name="Coutinho P.M."/>
            <person name="Saito T."/>
            <person name="Elias M."/>
            <person name="Schaap P."/>
            <person name="Kay R.R."/>
            <person name="Henrissat B."/>
            <person name="Eichinger L."/>
            <person name="Rivero F."/>
            <person name="Putnam N.H."/>
            <person name="West C.M."/>
            <person name="Loomis W.F."/>
            <person name="Chisholm R.L."/>
            <person name="Shaulsky G."/>
            <person name="Strassmann J.E."/>
            <person name="Queller D.C."/>
            <person name="Kuspa A."/>
            <person name="Grigoriev I.V."/>
        </authorList>
    </citation>
    <scope>NUCLEOTIDE SEQUENCE [LARGE SCALE GENOMIC DNA]</scope>
    <source>
        <strain evidence="3">QSDP1</strain>
    </source>
</reference>
<sequence length="413" mass="46800">MSLLFSDEIDQTEELTHLIFQWLNEKGYSQTISSLEIESATQQNPSVVKFGGQLEYIYNEHKELQASMKTEDTLLDEDPDLNELGDGVVHQHLHDTLGSVHSANILCSRFSPFKDSNLIITGSTDKSIKVTNYATKSLVNELTDVATGAIISLDFNPVNPELLLASSMDGSHSLIKVTKEGDIELLQKFKDHIKYVVCVRWSPDGKKFATSSYDKSVGYYVEDPNNQGQYILEKVWNFTATIESIIFTPESSHIIAAVRESNYIHYLNTDSDSGYNIDRYNMNSNGDDHVSFSALEFSITPCKKYLLVSTDRNRLILFKLYSDKQLRNFYGATNEFFVTTRNIICPSGKYVFSTSQDNLIYVWEVANQKIIAKLDGHRSSIRDLCFSPDKMFLASCGFDKKVNLWSKFSSLDN</sequence>
<name>F0ZZL5_DICPU</name>
<dbReference type="STRING" id="5786.F0ZZL5"/>
<evidence type="ECO:0008006" key="4">
    <source>
        <dbReference type="Google" id="ProtNLM"/>
    </source>
</evidence>
<evidence type="ECO:0000313" key="3">
    <source>
        <dbReference type="Proteomes" id="UP000001064"/>
    </source>
</evidence>
<dbReference type="OMA" id="GHKAGPY"/>
<feature type="repeat" description="WD" evidence="1">
    <location>
        <begin position="189"/>
        <end position="220"/>
    </location>
</feature>
<feature type="repeat" description="WD" evidence="1">
    <location>
        <begin position="346"/>
        <end position="373"/>
    </location>
</feature>
<dbReference type="RefSeq" id="XP_003292858.1">
    <property type="nucleotide sequence ID" value="XM_003292810.1"/>
</dbReference>
<proteinExistence type="predicted"/>
<dbReference type="PROSITE" id="PS50896">
    <property type="entry name" value="LISH"/>
    <property type="match status" value="1"/>
</dbReference>
<evidence type="ECO:0000313" key="2">
    <source>
        <dbReference type="EMBL" id="EGC30623.1"/>
    </source>
</evidence>
<dbReference type="PANTHER" id="PTHR19879:SF9">
    <property type="entry name" value="TRANSCRIPTION INITIATION FACTOR TFIID SUBUNIT 5"/>
    <property type="match status" value="1"/>
</dbReference>